<evidence type="ECO:0000313" key="3">
    <source>
        <dbReference type="Proteomes" id="UP000703269"/>
    </source>
</evidence>
<keyword evidence="1" id="KW-0732">Signal</keyword>
<protein>
    <submittedName>
        <fullName evidence="2">Uncharacterized protein</fullName>
    </submittedName>
</protein>
<dbReference type="OrthoDB" id="2841294at2759"/>
<name>A0A9P3GRW6_9APHY</name>
<reference evidence="2 3" key="1">
    <citation type="submission" date="2021-08" db="EMBL/GenBank/DDBJ databases">
        <title>Draft Genome Sequence of Phanerochaete sordida strain YK-624.</title>
        <authorList>
            <person name="Mori T."/>
            <person name="Dohra H."/>
            <person name="Suzuki T."/>
            <person name="Kawagishi H."/>
            <person name="Hirai H."/>
        </authorList>
    </citation>
    <scope>NUCLEOTIDE SEQUENCE [LARGE SCALE GENOMIC DNA]</scope>
    <source>
        <strain evidence="2 3">YK-624</strain>
    </source>
</reference>
<feature type="signal peptide" evidence="1">
    <location>
        <begin position="1"/>
        <end position="16"/>
    </location>
</feature>
<evidence type="ECO:0000313" key="2">
    <source>
        <dbReference type="EMBL" id="GJE98355.1"/>
    </source>
</evidence>
<dbReference type="EMBL" id="BPQB01000086">
    <property type="protein sequence ID" value="GJE98355.1"/>
    <property type="molecule type" value="Genomic_DNA"/>
</dbReference>
<dbReference type="Pfam" id="PF19271">
    <property type="entry name" value="Nis1"/>
    <property type="match status" value="1"/>
</dbReference>
<sequence length="147" mass="15758">MKSIFLLASLAACALAQRLHIAEPTTGQVVGAGQYFTAELHMDNTLSSMSQKSVTIVATACYDVCDSPDQWGPGTVLYNGSFAPQYNASAPQKGLYQDFRVQLPEGWPAGESVLAVAHQFTVGASEIPVFDYTTVHFNVTDPENPGN</sequence>
<dbReference type="AlphaFoldDB" id="A0A9P3GRW6"/>
<proteinExistence type="predicted"/>
<evidence type="ECO:0000256" key="1">
    <source>
        <dbReference type="SAM" id="SignalP"/>
    </source>
</evidence>
<comment type="caution">
    <text evidence="2">The sequence shown here is derived from an EMBL/GenBank/DDBJ whole genome shotgun (WGS) entry which is preliminary data.</text>
</comment>
<accession>A0A9P3GRW6</accession>
<organism evidence="2 3">
    <name type="scientific">Phanerochaete sordida</name>
    <dbReference type="NCBI Taxonomy" id="48140"/>
    <lineage>
        <taxon>Eukaryota</taxon>
        <taxon>Fungi</taxon>
        <taxon>Dikarya</taxon>
        <taxon>Basidiomycota</taxon>
        <taxon>Agaricomycotina</taxon>
        <taxon>Agaricomycetes</taxon>
        <taxon>Polyporales</taxon>
        <taxon>Phanerochaetaceae</taxon>
        <taxon>Phanerochaete</taxon>
    </lineage>
</organism>
<keyword evidence="3" id="KW-1185">Reference proteome</keyword>
<dbReference type="InterPro" id="IPR045469">
    <property type="entry name" value="Nis1"/>
</dbReference>
<dbReference type="Proteomes" id="UP000703269">
    <property type="component" value="Unassembled WGS sequence"/>
</dbReference>
<feature type="chain" id="PRO_5040466713" evidence="1">
    <location>
        <begin position="17"/>
        <end position="147"/>
    </location>
</feature>
<gene>
    <name evidence="2" type="ORF">PsYK624_145840</name>
</gene>